<keyword evidence="1" id="KW-0812">Transmembrane</keyword>
<gene>
    <name evidence="2" type="ORF">SAMN04488025_101182</name>
</gene>
<feature type="transmembrane region" description="Helical" evidence="1">
    <location>
        <begin position="56"/>
        <end position="78"/>
    </location>
</feature>
<keyword evidence="1" id="KW-1133">Transmembrane helix</keyword>
<dbReference type="STRING" id="201973.SAMN04488025_101182"/>
<evidence type="ECO:0000256" key="1">
    <source>
        <dbReference type="SAM" id="Phobius"/>
    </source>
</evidence>
<sequence>MQSGRFAKTAPSTLISGGVFMANQPQQAETRSPSHDWERIANTPEFKELMSRKKRFIIPATIFFAVYYFALPILTGYFDFLNTRVTGALNWAYLFALSQFFMAWIIAILYVRSANRTDRLVEKIVAREKGNER</sequence>
<dbReference type="AlphaFoldDB" id="A0A1I2KF06"/>
<dbReference type="EMBL" id="FOOK01000001">
    <property type="protein sequence ID" value="SFF64889.1"/>
    <property type="molecule type" value="Genomic_DNA"/>
</dbReference>
<evidence type="ECO:0000313" key="2">
    <source>
        <dbReference type="EMBL" id="SFF64889.1"/>
    </source>
</evidence>
<evidence type="ECO:0000313" key="3">
    <source>
        <dbReference type="Proteomes" id="UP000198661"/>
    </source>
</evidence>
<dbReference type="Proteomes" id="UP000198661">
    <property type="component" value="Unassembled WGS sequence"/>
</dbReference>
<organism evidence="2 3">
    <name type="scientific">Planifilum fulgidum</name>
    <dbReference type="NCBI Taxonomy" id="201973"/>
    <lineage>
        <taxon>Bacteria</taxon>
        <taxon>Bacillati</taxon>
        <taxon>Bacillota</taxon>
        <taxon>Bacilli</taxon>
        <taxon>Bacillales</taxon>
        <taxon>Thermoactinomycetaceae</taxon>
        <taxon>Planifilum</taxon>
    </lineage>
</organism>
<dbReference type="InterPro" id="IPR007436">
    <property type="entry name" value="DUF485"/>
</dbReference>
<protein>
    <submittedName>
        <fullName evidence="2">Uncharacterized membrane protein, DUF485 family</fullName>
    </submittedName>
</protein>
<feature type="transmembrane region" description="Helical" evidence="1">
    <location>
        <begin position="90"/>
        <end position="111"/>
    </location>
</feature>
<keyword evidence="1" id="KW-0472">Membrane</keyword>
<keyword evidence="3" id="KW-1185">Reference proteome</keyword>
<dbReference type="PANTHER" id="PTHR38441">
    <property type="entry name" value="INTEGRAL MEMBRANE PROTEIN-RELATED"/>
    <property type="match status" value="1"/>
</dbReference>
<dbReference type="Pfam" id="PF04341">
    <property type="entry name" value="DUF485"/>
    <property type="match status" value="1"/>
</dbReference>
<dbReference type="PANTHER" id="PTHR38441:SF1">
    <property type="entry name" value="MEMBRANE PROTEIN"/>
    <property type="match status" value="1"/>
</dbReference>
<accession>A0A1I2KF06</accession>
<reference evidence="2 3" key="1">
    <citation type="submission" date="2016-10" db="EMBL/GenBank/DDBJ databases">
        <authorList>
            <person name="de Groot N.N."/>
        </authorList>
    </citation>
    <scope>NUCLEOTIDE SEQUENCE [LARGE SCALE GENOMIC DNA]</scope>
    <source>
        <strain evidence="2 3">DSM 44945</strain>
    </source>
</reference>
<proteinExistence type="predicted"/>
<name>A0A1I2KF06_9BACL</name>